<comment type="caution">
    <text evidence="1">The sequence shown here is derived from an EMBL/GenBank/DDBJ whole genome shotgun (WGS) entry which is preliminary data.</text>
</comment>
<reference evidence="1 2" key="1">
    <citation type="submission" date="2023-01" db="EMBL/GenBank/DDBJ databases">
        <title>Analysis of 21 Apiospora genomes using comparative genomics revels a genus with tremendous synthesis potential of carbohydrate active enzymes and secondary metabolites.</title>
        <authorList>
            <person name="Sorensen T."/>
        </authorList>
    </citation>
    <scope>NUCLEOTIDE SEQUENCE [LARGE SCALE GENOMIC DNA]</scope>
    <source>
        <strain evidence="1 2">CBS 24483</strain>
    </source>
</reference>
<evidence type="ECO:0000313" key="1">
    <source>
        <dbReference type="EMBL" id="KAK7941401.1"/>
    </source>
</evidence>
<dbReference type="GeneID" id="92083072"/>
<organism evidence="1 2">
    <name type="scientific">Apiospora aurea</name>
    <dbReference type="NCBI Taxonomy" id="335848"/>
    <lineage>
        <taxon>Eukaryota</taxon>
        <taxon>Fungi</taxon>
        <taxon>Dikarya</taxon>
        <taxon>Ascomycota</taxon>
        <taxon>Pezizomycotina</taxon>
        <taxon>Sordariomycetes</taxon>
        <taxon>Xylariomycetidae</taxon>
        <taxon>Amphisphaeriales</taxon>
        <taxon>Apiosporaceae</taxon>
        <taxon>Apiospora</taxon>
    </lineage>
</organism>
<evidence type="ECO:0000313" key="2">
    <source>
        <dbReference type="Proteomes" id="UP001391051"/>
    </source>
</evidence>
<sequence length="84" mass="8948">MNSVELAKEPRFHYTAAQRPVTSAAYRRAMEKISGVMSSKPMRSPLPERRGGVGIAAGAGRCTAARASQTTDATLILASRRNGT</sequence>
<accession>A0ABR1PWI9</accession>
<protein>
    <submittedName>
        <fullName evidence="1">Uncharacterized protein</fullName>
    </submittedName>
</protein>
<gene>
    <name evidence="1" type="ORF">PG986_013788</name>
</gene>
<dbReference type="RefSeq" id="XP_066694153.1">
    <property type="nucleotide sequence ID" value="XM_066850010.1"/>
</dbReference>
<dbReference type="EMBL" id="JAQQWE010000009">
    <property type="protein sequence ID" value="KAK7941401.1"/>
    <property type="molecule type" value="Genomic_DNA"/>
</dbReference>
<proteinExistence type="predicted"/>
<dbReference type="Proteomes" id="UP001391051">
    <property type="component" value="Unassembled WGS sequence"/>
</dbReference>
<keyword evidence="2" id="KW-1185">Reference proteome</keyword>
<name>A0ABR1PWI9_9PEZI</name>